<keyword evidence="2" id="KW-1185">Reference proteome</keyword>
<dbReference type="Proteomes" id="UP000640274">
    <property type="component" value="Unassembled WGS sequence"/>
</dbReference>
<dbReference type="PRINTS" id="PR00081">
    <property type="entry name" value="GDHRDH"/>
</dbReference>
<protein>
    <submittedName>
        <fullName evidence="1">SDR family NAD(P)-dependent oxidoreductase</fullName>
    </submittedName>
</protein>
<dbReference type="InterPro" id="IPR002347">
    <property type="entry name" value="SDR_fam"/>
</dbReference>
<dbReference type="EMBL" id="JAELUP010000004">
    <property type="protein sequence ID" value="MBJ6360102.1"/>
    <property type="molecule type" value="Genomic_DNA"/>
</dbReference>
<dbReference type="InterPro" id="IPR036291">
    <property type="entry name" value="NAD(P)-bd_dom_sf"/>
</dbReference>
<gene>
    <name evidence="1" type="ORF">JFN88_02040</name>
</gene>
<organism evidence="1 2">
    <name type="scientific">Paenibacillus roseus</name>
    <dbReference type="NCBI Taxonomy" id="2798579"/>
    <lineage>
        <taxon>Bacteria</taxon>
        <taxon>Bacillati</taxon>
        <taxon>Bacillota</taxon>
        <taxon>Bacilli</taxon>
        <taxon>Bacillales</taxon>
        <taxon>Paenibacillaceae</taxon>
        <taxon>Paenibacillus</taxon>
    </lineage>
</organism>
<reference evidence="1" key="1">
    <citation type="submission" date="2020-12" db="EMBL/GenBank/DDBJ databases">
        <authorList>
            <person name="Huq M.A."/>
        </authorList>
    </citation>
    <scope>NUCLEOTIDE SEQUENCE</scope>
    <source>
        <strain evidence="1">MAHUQ-46</strain>
    </source>
</reference>
<comment type="caution">
    <text evidence="1">The sequence shown here is derived from an EMBL/GenBank/DDBJ whole genome shotgun (WGS) entry which is preliminary data.</text>
</comment>
<dbReference type="PANTHER" id="PTHR43431">
    <property type="entry name" value="OXIDOREDUCTASE, SHORT CHAIN DEHYDROGENASE/REDUCTASE FAMILY (AFU_ORTHOLOGUE AFUA_5G14000)"/>
    <property type="match status" value="1"/>
</dbReference>
<dbReference type="Gene3D" id="3.40.50.720">
    <property type="entry name" value="NAD(P)-binding Rossmann-like Domain"/>
    <property type="match status" value="1"/>
</dbReference>
<dbReference type="AlphaFoldDB" id="A0A934MTI8"/>
<name>A0A934MTI8_9BACL</name>
<evidence type="ECO:0000313" key="1">
    <source>
        <dbReference type="EMBL" id="MBJ6360102.1"/>
    </source>
</evidence>
<accession>A0A934MTI8</accession>
<dbReference type="SUPFAM" id="SSF51735">
    <property type="entry name" value="NAD(P)-binding Rossmann-fold domains"/>
    <property type="match status" value="1"/>
</dbReference>
<dbReference type="RefSeq" id="WP_199017621.1">
    <property type="nucleotide sequence ID" value="NZ_JAELUP010000004.1"/>
</dbReference>
<dbReference type="PANTHER" id="PTHR43431:SF1">
    <property type="entry name" value="OS08G0476300 PROTEIN"/>
    <property type="match status" value="1"/>
</dbReference>
<evidence type="ECO:0000313" key="2">
    <source>
        <dbReference type="Proteomes" id="UP000640274"/>
    </source>
</evidence>
<dbReference type="Pfam" id="PF00106">
    <property type="entry name" value="adh_short"/>
    <property type="match status" value="1"/>
</dbReference>
<proteinExistence type="predicted"/>
<sequence>MNSKLAVIVGAGPGVGNHVAKKFGENGFRIVLISRNPNSLEQYVDELRALGIEAHGVAGDAGSTESLQAAFAQVKQHHGVTDVLVYNAAVLGGGKPTSLTAETLIRHLQVDVAGALTSALQVVPDQTERQDGTILFTGGALSLYPSANYASLSIGKAAMRNLALSLAEELSPQGIFVGTVTIAGQVKPGTNFDPARIAELYWDLYETREKHEIVFTGKE</sequence>